<dbReference type="Proteomes" id="UP001589628">
    <property type="component" value="Unassembled WGS sequence"/>
</dbReference>
<comment type="caution">
    <text evidence="5">The sequence shown here is derived from an EMBL/GenBank/DDBJ whole genome shotgun (WGS) entry which is preliminary data.</text>
</comment>
<feature type="domain" description="HTH hxlR-type" evidence="4">
    <location>
        <begin position="12"/>
        <end position="110"/>
    </location>
</feature>
<dbReference type="InterPro" id="IPR002577">
    <property type="entry name" value="HTH_HxlR"/>
</dbReference>
<keyword evidence="6" id="KW-1185">Reference proteome</keyword>
<dbReference type="PROSITE" id="PS51118">
    <property type="entry name" value="HTH_HXLR"/>
    <property type="match status" value="1"/>
</dbReference>
<evidence type="ECO:0000256" key="1">
    <source>
        <dbReference type="ARBA" id="ARBA00023015"/>
    </source>
</evidence>
<protein>
    <submittedName>
        <fullName evidence="5">Winged helix-turn-helix transcriptional regulator</fullName>
    </submittedName>
</protein>
<reference evidence="5 6" key="1">
    <citation type="submission" date="2024-09" db="EMBL/GenBank/DDBJ databases">
        <authorList>
            <person name="Sun Q."/>
            <person name="Mori K."/>
        </authorList>
    </citation>
    <scope>NUCLEOTIDE SEQUENCE [LARGE SCALE GENOMIC DNA]</scope>
    <source>
        <strain evidence="5 6">ATCC 51285</strain>
    </source>
</reference>
<dbReference type="RefSeq" id="WP_027312294.1">
    <property type="nucleotide sequence ID" value="NZ_JAUESS010000001.1"/>
</dbReference>
<evidence type="ECO:0000259" key="4">
    <source>
        <dbReference type="PROSITE" id="PS51118"/>
    </source>
</evidence>
<proteinExistence type="predicted"/>
<dbReference type="PANTHER" id="PTHR33204:SF37">
    <property type="entry name" value="HTH-TYPE TRANSCRIPTIONAL REGULATOR YODB"/>
    <property type="match status" value="1"/>
</dbReference>
<evidence type="ECO:0000256" key="3">
    <source>
        <dbReference type="ARBA" id="ARBA00023163"/>
    </source>
</evidence>
<evidence type="ECO:0000313" key="6">
    <source>
        <dbReference type="Proteomes" id="UP001589628"/>
    </source>
</evidence>
<dbReference type="InterPro" id="IPR036388">
    <property type="entry name" value="WH-like_DNA-bd_sf"/>
</dbReference>
<keyword evidence="2" id="KW-0238">DNA-binding</keyword>
<dbReference type="SUPFAM" id="SSF46785">
    <property type="entry name" value="Winged helix' DNA-binding domain"/>
    <property type="match status" value="1"/>
</dbReference>
<dbReference type="InterPro" id="IPR036390">
    <property type="entry name" value="WH_DNA-bd_sf"/>
</dbReference>
<keyword evidence="3" id="KW-0804">Transcription</keyword>
<dbReference type="Pfam" id="PF01638">
    <property type="entry name" value="HxlR"/>
    <property type="match status" value="1"/>
</dbReference>
<sequence>MNSKQKKNSTQARLYRTLEEVVGCKWSVSVLMAVAAGVNRPGALERHIEGISTKMLSERLRKLSSYGLLDKHTYAEVPPRTEYALTDAGQRLLAIIAQIHALDASLQQQA</sequence>
<dbReference type="PANTHER" id="PTHR33204">
    <property type="entry name" value="TRANSCRIPTIONAL REGULATOR, MARR FAMILY"/>
    <property type="match status" value="1"/>
</dbReference>
<evidence type="ECO:0000313" key="5">
    <source>
        <dbReference type="EMBL" id="MFB9886874.1"/>
    </source>
</evidence>
<dbReference type="EMBL" id="JBHLZN010000003">
    <property type="protein sequence ID" value="MFB9886874.1"/>
    <property type="molecule type" value="Genomic_DNA"/>
</dbReference>
<keyword evidence="1" id="KW-0805">Transcription regulation</keyword>
<organism evidence="5 6">
    <name type="scientific">Balneatrix alpica</name>
    <dbReference type="NCBI Taxonomy" id="75684"/>
    <lineage>
        <taxon>Bacteria</taxon>
        <taxon>Pseudomonadati</taxon>
        <taxon>Pseudomonadota</taxon>
        <taxon>Gammaproteobacteria</taxon>
        <taxon>Oceanospirillales</taxon>
        <taxon>Balneatrichaceae</taxon>
        <taxon>Balneatrix</taxon>
    </lineage>
</organism>
<evidence type="ECO:0000256" key="2">
    <source>
        <dbReference type="ARBA" id="ARBA00023125"/>
    </source>
</evidence>
<dbReference type="Gene3D" id="1.10.10.10">
    <property type="entry name" value="Winged helix-like DNA-binding domain superfamily/Winged helix DNA-binding domain"/>
    <property type="match status" value="1"/>
</dbReference>
<accession>A0ABV5ZFI8</accession>
<gene>
    <name evidence="5" type="ORF">ACFFLH_10650</name>
</gene>
<name>A0ABV5ZFI8_9GAMM</name>